<evidence type="ECO:0000313" key="2">
    <source>
        <dbReference type="Proteomes" id="UP001500822"/>
    </source>
</evidence>
<protein>
    <submittedName>
        <fullName evidence="1">Uncharacterized protein</fullName>
    </submittedName>
</protein>
<keyword evidence="2" id="KW-1185">Reference proteome</keyword>
<proteinExistence type="predicted"/>
<sequence length="206" mass="22231">MAPRGLWWNGPVRAPMSPSRPRPLAALLVLLTLTLVAAGLLAAPPAAAAPPPPELRFGSFAPVNAAKYQSLRFADDGRTFFVAGQWRCQIGPRPGSVACQGRPATAPPRTKGVAITNDLQGPLWVPPGTTYRFGSQAGFRAPVLKVGQRITVAGTVCAVPRRNVVSCATNNRAFILSRAWHKFYYPKGDRRHNANPAPKYLPPHLR</sequence>
<dbReference type="EMBL" id="BAABIE010000020">
    <property type="protein sequence ID" value="GAA4757964.1"/>
    <property type="molecule type" value="Genomic_DNA"/>
</dbReference>
<name>A0ABP8ZJR7_9ACTN</name>
<gene>
    <name evidence="1" type="ORF">GCM10023217_32840</name>
</gene>
<comment type="caution">
    <text evidence="1">The sequence shown here is derived from an EMBL/GenBank/DDBJ whole genome shotgun (WGS) entry which is preliminary data.</text>
</comment>
<dbReference type="Proteomes" id="UP001500822">
    <property type="component" value="Unassembled WGS sequence"/>
</dbReference>
<reference evidence="2" key="1">
    <citation type="journal article" date="2019" name="Int. J. Syst. Evol. Microbiol.">
        <title>The Global Catalogue of Microorganisms (GCM) 10K type strain sequencing project: providing services to taxonomists for standard genome sequencing and annotation.</title>
        <authorList>
            <consortium name="The Broad Institute Genomics Platform"/>
            <consortium name="The Broad Institute Genome Sequencing Center for Infectious Disease"/>
            <person name="Wu L."/>
            <person name="Ma J."/>
        </authorList>
    </citation>
    <scope>NUCLEOTIDE SEQUENCE [LARGE SCALE GENOMIC DNA]</scope>
    <source>
        <strain evidence="2">JCM 18077</strain>
    </source>
</reference>
<organism evidence="1 2">
    <name type="scientific">Gordonia alkaliphila</name>
    <dbReference type="NCBI Taxonomy" id="1053547"/>
    <lineage>
        <taxon>Bacteria</taxon>
        <taxon>Bacillati</taxon>
        <taxon>Actinomycetota</taxon>
        <taxon>Actinomycetes</taxon>
        <taxon>Mycobacteriales</taxon>
        <taxon>Gordoniaceae</taxon>
        <taxon>Gordonia</taxon>
    </lineage>
</organism>
<accession>A0ABP8ZJR7</accession>
<evidence type="ECO:0000313" key="1">
    <source>
        <dbReference type="EMBL" id="GAA4757964.1"/>
    </source>
</evidence>